<dbReference type="Pfam" id="PF00580">
    <property type="entry name" value="UvrD-helicase"/>
    <property type="match status" value="2"/>
</dbReference>
<dbReference type="Gene3D" id="1.10.10.160">
    <property type="match status" value="1"/>
</dbReference>
<dbReference type="CDD" id="cd17932">
    <property type="entry name" value="DEXQc_UvrD"/>
    <property type="match status" value="1"/>
</dbReference>
<dbReference type="AlphaFoldDB" id="A0A8J6M6F6"/>
<dbReference type="InterPro" id="IPR000212">
    <property type="entry name" value="DNA_helicase_UvrD/REP"/>
</dbReference>
<keyword evidence="8" id="KW-0413">Isomerase</keyword>
<accession>A0A8J6M6F6</accession>
<evidence type="ECO:0000256" key="3">
    <source>
        <dbReference type="ARBA" id="ARBA00022741"/>
    </source>
</evidence>
<dbReference type="SUPFAM" id="SSF52540">
    <property type="entry name" value="P-loop containing nucleoside triphosphate hydrolases"/>
    <property type="match status" value="1"/>
</dbReference>
<feature type="compositionally biased region" description="Low complexity" evidence="14">
    <location>
        <begin position="778"/>
        <end position="793"/>
    </location>
</feature>
<evidence type="ECO:0000256" key="14">
    <source>
        <dbReference type="SAM" id="MobiDB-lite"/>
    </source>
</evidence>
<dbReference type="GO" id="GO:0009314">
    <property type="term" value="P:response to radiation"/>
    <property type="evidence" value="ECO:0007669"/>
    <property type="project" value="UniProtKB-ARBA"/>
</dbReference>
<dbReference type="GO" id="GO:0003677">
    <property type="term" value="F:DNA binding"/>
    <property type="evidence" value="ECO:0007669"/>
    <property type="project" value="UniProtKB-KW"/>
</dbReference>
<evidence type="ECO:0000256" key="9">
    <source>
        <dbReference type="ARBA" id="ARBA00034617"/>
    </source>
</evidence>
<dbReference type="Pfam" id="PF21196">
    <property type="entry name" value="PcrA_UvrD_tudor"/>
    <property type="match status" value="1"/>
</dbReference>
<dbReference type="GO" id="GO:0033202">
    <property type="term" value="C:DNA helicase complex"/>
    <property type="evidence" value="ECO:0007669"/>
    <property type="project" value="TreeGrafter"/>
</dbReference>
<dbReference type="Proteomes" id="UP000628736">
    <property type="component" value="Unassembled WGS sequence"/>
</dbReference>
<evidence type="ECO:0000256" key="1">
    <source>
        <dbReference type="ARBA" id="ARBA00009922"/>
    </source>
</evidence>
<evidence type="ECO:0000256" key="6">
    <source>
        <dbReference type="ARBA" id="ARBA00022840"/>
    </source>
</evidence>
<feature type="region of interest" description="Disordered" evidence="14">
    <location>
        <begin position="727"/>
        <end position="801"/>
    </location>
</feature>
<dbReference type="Gene3D" id="1.10.486.10">
    <property type="entry name" value="PCRA, domain 4"/>
    <property type="match status" value="1"/>
</dbReference>
<evidence type="ECO:0000256" key="4">
    <source>
        <dbReference type="ARBA" id="ARBA00022801"/>
    </source>
</evidence>
<dbReference type="PROSITE" id="PS51217">
    <property type="entry name" value="UVRD_HELICASE_CTER"/>
    <property type="match status" value="1"/>
</dbReference>
<evidence type="ECO:0000256" key="11">
    <source>
        <dbReference type="ARBA" id="ARBA00034900"/>
    </source>
</evidence>
<feature type="binding site" evidence="13">
    <location>
        <begin position="44"/>
        <end position="51"/>
    </location>
    <ligand>
        <name>ATP</name>
        <dbReference type="ChEBI" id="CHEBI:30616"/>
    </ligand>
</feature>
<evidence type="ECO:0000256" key="8">
    <source>
        <dbReference type="ARBA" id="ARBA00023235"/>
    </source>
</evidence>
<keyword evidence="6 13" id="KW-0067">ATP-binding</keyword>
<dbReference type="GO" id="GO:0005524">
    <property type="term" value="F:ATP binding"/>
    <property type="evidence" value="ECO:0007669"/>
    <property type="project" value="UniProtKB-UniRule"/>
</dbReference>
<dbReference type="FunFam" id="1.10.10.160:FF:000001">
    <property type="entry name" value="ATP-dependent DNA helicase"/>
    <property type="match status" value="1"/>
</dbReference>
<dbReference type="Pfam" id="PF13361">
    <property type="entry name" value="UvrD_C"/>
    <property type="match status" value="1"/>
</dbReference>
<evidence type="ECO:0000256" key="10">
    <source>
        <dbReference type="ARBA" id="ARBA00034808"/>
    </source>
</evidence>
<dbReference type="InterPro" id="IPR014016">
    <property type="entry name" value="UvrD-like_ATP-bd"/>
</dbReference>
<dbReference type="GO" id="GO:0000725">
    <property type="term" value="P:recombinational repair"/>
    <property type="evidence" value="ECO:0007669"/>
    <property type="project" value="TreeGrafter"/>
</dbReference>
<evidence type="ECO:0000256" key="5">
    <source>
        <dbReference type="ARBA" id="ARBA00022806"/>
    </source>
</evidence>
<dbReference type="InterPro" id="IPR014017">
    <property type="entry name" value="DNA_helicase_UvrD-like_C"/>
</dbReference>
<feature type="compositionally biased region" description="Gly residues" evidence="14">
    <location>
        <begin position="737"/>
        <end position="749"/>
    </location>
</feature>
<keyword evidence="18" id="KW-1185">Reference proteome</keyword>
<evidence type="ECO:0000256" key="12">
    <source>
        <dbReference type="ARBA" id="ARBA00048988"/>
    </source>
</evidence>
<feature type="domain" description="UvrD-like helicase ATP-binding" evidence="15">
    <location>
        <begin position="23"/>
        <end position="346"/>
    </location>
</feature>
<dbReference type="EC" id="5.6.2.4" evidence="10"/>
<keyword evidence="4 13" id="KW-0378">Hydrolase</keyword>
<evidence type="ECO:0000256" key="7">
    <source>
        <dbReference type="ARBA" id="ARBA00023125"/>
    </source>
</evidence>
<reference evidence="17" key="1">
    <citation type="submission" date="2020-08" db="EMBL/GenBank/DDBJ databases">
        <title>Genome public.</title>
        <authorList>
            <person name="Liu C."/>
            <person name="Sun Q."/>
        </authorList>
    </citation>
    <scope>NUCLEOTIDE SEQUENCE</scope>
    <source>
        <strain evidence="17">NSJ-23</strain>
    </source>
</reference>
<dbReference type="PROSITE" id="PS51198">
    <property type="entry name" value="UVRD_HELICASE_ATP_BIND"/>
    <property type="match status" value="1"/>
</dbReference>
<comment type="catalytic activity">
    <reaction evidence="12">
        <text>ATP + H2O = ADP + phosphate + H(+)</text>
        <dbReference type="Rhea" id="RHEA:13065"/>
        <dbReference type="ChEBI" id="CHEBI:15377"/>
        <dbReference type="ChEBI" id="CHEBI:15378"/>
        <dbReference type="ChEBI" id="CHEBI:30616"/>
        <dbReference type="ChEBI" id="CHEBI:43474"/>
        <dbReference type="ChEBI" id="CHEBI:456216"/>
        <dbReference type="EC" id="5.6.2.4"/>
    </reaction>
</comment>
<dbReference type="PANTHER" id="PTHR11070">
    <property type="entry name" value="UVRD / RECB / PCRA DNA HELICASE FAMILY MEMBER"/>
    <property type="match status" value="1"/>
</dbReference>
<evidence type="ECO:0000259" key="16">
    <source>
        <dbReference type="PROSITE" id="PS51217"/>
    </source>
</evidence>
<evidence type="ECO:0000259" key="15">
    <source>
        <dbReference type="PROSITE" id="PS51198"/>
    </source>
</evidence>
<gene>
    <name evidence="17" type="ORF">H8S11_07775</name>
</gene>
<comment type="caution">
    <text evidence="17">The sequence shown here is derived from an EMBL/GenBank/DDBJ whole genome shotgun (WGS) entry which is preliminary data.</text>
</comment>
<dbReference type="RefSeq" id="WP_186852748.1">
    <property type="nucleotide sequence ID" value="NZ_JACOPO010000004.1"/>
</dbReference>
<dbReference type="GO" id="GO:0016787">
    <property type="term" value="F:hydrolase activity"/>
    <property type="evidence" value="ECO:0007669"/>
    <property type="project" value="UniProtKB-UniRule"/>
</dbReference>
<dbReference type="InterPro" id="IPR027417">
    <property type="entry name" value="P-loop_NTPase"/>
</dbReference>
<proteinExistence type="inferred from homology"/>
<evidence type="ECO:0000256" key="2">
    <source>
        <dbReference type="ARBA" id="ARBA00014807"/>
    </source>
</evidence>
<evidence type="ECO:0000256" key="13">
    <source>
        <dbReference type="PROSITE-ProRule" id="PRU00560"/>
    </source>
</evidence>
<organism evidence="17 18">
    <name type="scientific">Flintibacter hominis</name>
    <dbReference type="NCBI Taxonomy" id="2763048"/>
    <lineage>
        <taxon>Bacteria</taxon>
        <taxon>Bacillati</taxon>
        <taxon>Bacillota</taxon>
        <taxon>Clostridia</taxon>
        <taxon>Eubacteriales</taxon>
        <taxon>Flintibacter</taxon>
    </lineage>
</organism>
<evidence type="ECO:0000313" key="18">
    <source>
        <dbReference type="Proteomes" id="UP000628736"/>
    </source>
</evidence>
<evidence type="ECO:0000313" key="17">
    <source>
        <dbReference type="EMBL" id="MBC5722709.1"/>
    </source>
</evidence>
<protein>
    <recommendedName>
        <fullName evidence="2">ATP-dependent DNA helicase PcrA</fullName>
        <ecNumber evidence="10">5.6.2.4</ecNumber>
    </recommendedName>
    <alternativeName>
        <fullName evidence="11">DNA 3'-5' helicase PcrA</fullName>
    </alternativeName>
</protein>
<keyword evidence="5 13" id="KW-0347">Helicase</keyword>
<comment type="similarity">
    <text evidence="1">Belongs to the helicase family. UvrD subfamily.</text>
</comment>
<name>A0A8J6M6F6_9FIRM</name>
<keyword evidence="7" id="KW-0238">DNA-binding</keyword>
<comment type="catalytic activity">
    <reaction evidence="9">
        <text>Couples ATP hydrolysis with the unwinding of duplex DNA by translocating in the 3'-5' direction.</text>
        <dbReference type="EC" id="5.6.2.4"/>
    </reaction>
</comment>
<dbReference type="EMBL" id="JACOPO010000004">
    <property type="protein sequence ID" value="MBC5722709.1"/>
    <property type="molecule type" value="Genomic_DNA"/>
</dbReference>
<dbReference type="PANTHER" id="PTHR11070:SF2">
    <property type="entry name" value="ATP-DEPENDENT DNA HELICASE SRS2"/>
    <property type="match status" value="1"/>
</dbReference>
<dbReference type="Gene3D" id="3.40.50.300">
    <property type="entry name" value="P-loop containing nucleotide triphosphate hydrolases"/>
    <property type="match status" value="2"/>
</dbReference>
<sequence>MLNHDLELRFCKARRGAIAREFSHLNPEQQKAALTTEGPLLLLAGAGSGKTTVLIHRVANLMKYGRGSDSTEVPEWVTEDDLTFLEEYVRTGAGDKARQERLCALDPAAPWTILAITFTNKAAGELKDRLARMLGPAANDIWASTFHSACVRILRRDIEKLGFASSFTIYDTDDSLRVVKDILKDLGIDDKQFPPRSVLGYISRAKDAMKLADQYLAECERSGDFRLTKIAKIYAEYQRRLWEASALDFDDIIFHTVRLLQQFDEVREFYQRKFRYVLIDEYQDTNNLQYLLASTLAGGYENFCVVGDDDQSIYRFRGATIENILSFEKQYKGCRVIRLEENYRSTKHILEASNAVIRNNQGRKGKELWTKAGEGDKLTLYAAMNENDEAQYVAARILEGYSQGRKWKDHAILYRMNAQSNQIENACKRNGIPYRIIGGTRFFDRAEVKDMVAYLAVLNNPEDDLRLTRIINNPPRGIGAKTIETAQEIARREESSLYAVIDNARMYPELERSAAKLAGFTALMGELAGLLDELPLDQFYEELILRTGYATMLESKNTVEDRTRLENVRELLTSIHGYLENAGEEPSLAGFLDEIALYTDLDSHDPDQDCVVMMTMHSAKGLEFPVVFVVGAEEGIFPGIRAIGETEEMEEERRLCYVAMTRAKEKLYLTCANQRMLFGRTSSNRPSRFVEEIPPEHLERLGRSCLPNLGGGEEGWSGMPSRSSGYGGYGSYQRPTYGGGRSAQAGQGGSRTDRDPRPQPSYGGFVRAMSGAGGGATGSARTRQPLASSPVGAGAPGGGGSLPAFQKGDTVRHKAFGQGMVLSVQKMGGDALLEIAFDQVGTKRLMLKSAAAHMEKL</sequence>
<dbReference type="CDD" id="cd18807">
    <property type="entry name" value="SF1_C_UvrD"/>
    <property type="match status" value="1"/>
</dbReference>
<dbReference type="InterPro" id="IPR013986">
    <property type="entry name" value="DExx_box_DNA_helicase_dom_sf"/>
</dbReference>
<dbReference type="FunFam" id="1.10.486.10:FF:000003">
    <property type="entry name" value="ATP-dependent DNA helicase"/>
    <property type="match status" value="1"/>
</dbReference>
<feature type="domain" description="UvrD-like helicase C-terminal" evidence="16">
    <location>
        <begin position="347"/>
        <end position="621"/>
    </location>
</feature>
<dbReference type="GO" id="GO:0043138">
    <property type="term" value="F:3'-5' DNA helicase activity"/>
    <property type="evidence" value="ECO:0007669"/>
    <property type="project" value="UniProtKB-EC"/>
</dbReference>
<keyword evidence="3 13" id="KW-0547">Nucleotide-binding</keyword>
<dbReference type="GO" id="GO:0005829">
    <property type="term" value="C:cytosol"/>
    <property type="evidence" value="ECO:0007669"/>
    <property type="project" value="TreeGrafter"/>
</dbReference>